<protein>
    <submittedName>
        <fullName evidence="1">Uncharacterized protein</fullName>
    </submittedName>
</protein>
<sequence length="181" mass="19063">MDKITGSGNQAAEQVKKNTSQVPMTEQNKGWYETKKEEWIPWIEDQYLYWFSKDNKTSYATKDTLNKTKITGVDQVDTLQDGVNNLVGGQVGKGGLLQPVGDLVSKEGVNRAERGGKDDKGSYMGSAGESVSNVGSGIASGVTGAGNKAAEGAKGAGGYLSGAGSYLGFGGKKQQEGEQKK</sequence>
<keyword evidence="2" id="KW-1185">Reference proteome</keyword>
<evidence type="ECO:0000313" key="1">
    <source>
        <dbReference type="EMBL" id="KAK3061279.1"/>
    </source>
</evidence>
<gene>
    <name evidence="1" type="ORF">LTS18_006621</name>
</gene>
<dbReference type="EMBL" id="JAWDJW010007947">
    <property type="protein sequence ID" value="KAK3061279.1"/>
    <property type="molecule type" value="Genomic_DNA"/>
</dbReference>
<accession>A0ACC3D3S8</accession>
<comment type="caution">
    <text evidence="1">The sequence shown here is derived from an EMBL/GenBank/DDBJ whole genome shotgun (WGS) entry which is preliminary data.</text>
</comment>
<dbReference type="Proteomes" id="UP001186974">
    <property type="component" value="Unassembled WGS sequence"/>
</dbReference>
<organism evidence="1 2">
    <name type="scientific">Coniosporium uncinatum</name>
    <dbReference type="NCBI Taxonomy" id="93489"/>
    <lineage>
        <taxon>Eukaryota</taxon>
        <taxon>Fungi</taxon>
        <taxon>Dikarya</taxon>
        <taxon>Ascomycota</taxon>
        <taxon>Pezizomycotina</taxon>
        <taxon>Dothideomycetes</taxon>
        <taxon>Dothideomycetes incertae sedis</taxon>
        <taxon>Coniosporium</taxon>
    </lineage>
</organism>
<name>A0ACC3D3S8_9PEZI</name>
<proteinExistence type="predicted"/>
<reference evidence="1" key="1">
    <citation type="submission" date="2024-09" db="EMBL/GenBank/DDBJ databases">
        <title>Black Yeasts Isolated from many extreme environments.</title>
        <authorList>
            <person name="Coleine C."/>
            <person name="Stajich J.E."/>
            <person name="Selbmann L."/>
        </authorList>
    </citation>
    <scope>NUCLEOTIDE SEQUENCE</scope>
    <source>
        <strain evidence="1">CCFEE 5737</strain>
    </source>
</reference>
<evidence type="ECO:0000313" key="2">
    <source>
        <dbReference type="Proteomes" id="UP001186974"/>
    </source>
</evidence>